<keyword evidence="3" id="KW-1185">Reference proteome</keyword>
<sequence>MVLCPGGRGPGVDRGEAGAPTARSAATPETGLRRTRAARGGAAVPAGGTTGAADGESPVAVGRGAVRSVAVLSWCFTGSNLDSDGPALKEWSPANRLIHRG</sequence>
<reference evidence="2 3" key="1">
    <citation type="submission" date="2020-02" db="EMBL/GenBank/DDBJ databases">
        <title>Whole genome shotgun sequence of Streptomyces diastaticus subsp. diastaticus NBRC 13412.</title>
        <authorList>
            <person name="Ichikawa N."/>
            <person name="Komaki H."/>
            <person name="Tamura T."/>
        </authorList>
    </citation>
    <scope>NUCLEOTIDE SEQUENCE [LARGE SCALE GENOMIC DNA]</scope>
    <source>
        <strain evidence="2 3">NBRC 13412</strain>
    </source>
</reference>
<evidence type="ECO:0000313" key="2">
    <source>
        <dbReference type="EMBL" id="GFH72230.1"/>
    </source>
</evidence>
<name>A0ABQ1CQ25_STRDI</name>
<organism evidence="2 3">
    <name type="scientific">Streptomyces diastaticus subsp. diastaticus</name>
    <dbReference type="NCBI Taxonomy" id="68040"/>
    <lineage>
        <taxon>Bacteria</taxon>
        <taxon>Bacillati</taxon>
        <taxon>Actinomycetota</taxon>
        <taxon>Actinomycetes</taxon>
        <taxon>Kitasatosporales</taxon>
        <taxon>Streptomycetaceae</taxon>
        <taxon>Streptomyces</taxon>
        <taxon>Streptomyces diastaticus group</taxon>
    </lineage>
</organism>
<gene>
    <name evidence="2" type="ORF">Sdia_29980</name>
</gene>
<feature type="compositionally biased region" description="Low complexity" evidence="1">
    <location>
        <begin position="38"/>
        <end position="58"/>
    </location>
</feature>
<protein>
    <submittedName>
        <fullName evidence="2">Uncharacterized protein</fullName>
    </submittedName>
</protein>
<evidence type="ECO:0000313" key="3">
    <source>
        <dbReference type="Proteomes" id="UP000472710"/>
    </source>
</evidence>
<dbReference type="Proteomes" id="UP000472710">
    <property type="component" value="Unassembled WGS sequence"/>
</dbReference>
<feature type="region of interest" description="Disordered" evidence="1">
    <location>
        <begin position="1"/>
        <end position="58"/>
    </location>
</feature>
<accession>A0ABQ1CQ25</accession>
<dbReference type="EMBL" id="BLLN01000003">
    <property type="protein sequence ID" value="GFH72230.1"/>
    <property type="molecule type" value="Genomic_DNA"/>
</dbReference>
<evidence type="ECO:0000256" key="1">
    <source>
        <dbReference type="SAM" id="MobiDB-lite"/>
    </source>
</evidence>
<proteinExistence type="predicted"/>
<feature type="compositionally biased region" description="Gly residues" evidence="1">
    <location>
        <begin position="1"/>
        <end position="10"/>
    </location>
</feature>
<comment type="caution">
    <text evidence="2">The sequence shown here is derived from an EMBL/GenBank/DDBJ whole genome shotgun (WGS) entry which is preliminary data.</text>
</comment>